<gene>
    <name evidence="2" type="primary">TBLA0A06410</name>
    <name evidence="2" type="ORF">TBLA_0A06410</name>
</gene>
<dbReference type="Pfam" id="PF08616">
    <property type="entry name" value="SPA"/>
    <property type="match status" value="1"/>
</dbReference>
<dbReference type="GO" id="GO:0005935">
    <property type="term" value="C:cellular bud neck"/>
    <property type="evidence" value="ECO:0007669"/>
    <property type="project" value="TreeGrafter"/>
</dbReference>
<proteinExistence type="predicted"/>
<feature type="region of interest" description="Disordered" evidence="1">
    <location>
        <begin position="884"/>
        <end position="908"/>
    </location>
</feature>
<dbReference type="Proteomes" id="UP000002866">
    <property type="component" value="Chromosome 1"/>
</dbReference>
<feature type="region of interest" description="Disordered" evidence="1">
    <location>
        <begin position="1375"/>
        <end position="1398"/>
    </location>
</feature>
<reference evidence="2 3" key="1">
    <citation type="journal article" date="2011" name="Proc. Natl. Acad. Sci. U.S.A.">
        <title>Evolutionary erosion of yeast sex chromosomes by mating-type switching accidents.</title>
        <authorList>
            <person name="Gordon J.L."/>
            <person name="Armisen D."/>
            <person name="Proux-Wera E."/>
            <person name="Oheigeartaigh S.S."/>
            <person name="Byrne K.P."/>
            <person name="Wolfe K.H."/>
        </authorList>
    </citation>
    <scope>NUCLEOTIDE SEQUENCE [LARGE SCALE GENOMIC DNA]</scope>
    <source>
        <strain evidence="3">ATCC 34711 / CBS 6284 / DSM 70876 / NBRC 10599 / NRRL Y-10934 / UCD 77-7</strain>
    </source>
</reference>
<dbReference type="PANTHER" id="PTHR28245">
    <property type="entry name" value="ARF3-INTERACTING PROTEIN 1"/>
    <property type="match status" value="1"/>
</dbReference>
<evidence type="ECO:0000313" key="3">
    <source>
        <dbReference type="Proteomes" id="UP000002866"/>
    </source>
</evidence>
<feature type="compositionally biased region" description="Polar residues" evidence="1">
    <location>
        <begin position="481"/>
        <end position="497"/>
    </location>
</feature>
<feature type="region of interest" description="Disordered" evidence="1">
    <location>
        <begin position="481"/>
        <end position="520"/>
    </location>
</feature>
<feature type="compositionally biased region" description="Low complexity" evidence="1">
    <location>
        <begin position="498"/>
        <end position="520"/>
    </location>
</feature>
<dbReference type="InParanoid" id="I2GWD1"/>
<evidence type="ECO:0000256" key="1">
    <source>
        <dbReference type="SAM" id="MobiDB-lite"/>
    </source>
</evidence>
<feature type="compositionally biased region" description="Polar residues" evidence="1">
    <location>
        <begin position="893"/>
        <end position="906"/>
    </location>
</feature>
<keyword evidence="3" id="KW-1185">Reference proteome</keyword>
<feature type="region of interest" description="Disordered" evidence="1">
    <location>
        <begin position="716"/>
        <end position="753"/>
    </location>
</feature>
<dbReference type="RefSeq" id="XP_004177952.1">
    <property type="nucleotide sequence ID" value="XM_004177904.1"/>
</dbReference>
<dbReference type="GeneID" id="14493146"/>
<dbReference type="GO" id="GO:0005886">
    <property type="term" value="C:plasma membrane"/>
    <property type="evidence" value="ECO:0007669"/>
    <property type="project" value="TreeGrafter"/>
</dbReference>
<feature type="compositionally biased region" description="Low complexity" evidence="1">
    <location>
        <begin position="655"/>
        <end position="678"/>
    </location>
</feature>
<evidence type="ECO:0000313" key="2">
    <source>
        <dbReference type="EMBL" id="CCH58433.1"/>
    </source>
</evidence>
<dbReference type="GO" id="GO:0051666">
    <property type="term" value="P:actin cortical patch localization"/>
    <property type="evidence" value="ECO:0007669"/>
    <property type="project" value="TreeGrafter"/>
</dbReference>
<feature type="compositionally biased region" description="Basic residues" evidence="1">
    <location>
        <begin position="730"/>
        <end position="747"/>
    </location>
</feature>
<dbReference type="STRING" id="1071380.I2GWD1"/>
<feature type="compositionally biased region" description="Polar residues" evidence="1">
    <location>
        <begin position="963"/>
        <end position="1009"/>
    </location>
</feature>
<dbReference type="KEGG" id="tbl:TBLA_0A06410"/>
<protein>
    <submittedName>
        <fullName evidence="2">Uncharacterized protein</fullName>
    </submittedName>
</protein>
<accession>I2GWD1</accession>
<feature type="region of interest" description="Disordered" evidence="1">
    <location>
        <begin position="791"/>
        <end position="821"/>
    </location>
</feature>
<feature type="compositionally biased region" description="Polar residues" evidence="1">
    <location>
        <begin position="549"/>
        <end position="560"/>
    </location>
</feature>
<feature type="compositionally biased region" description="Acidic residues" evidence="1">
    <location>
        <begin position="685"/>
        <end position="694"/>
    </location>
</feature>
<dbReference type="GO" id="GO:0000282">
    <property type="term" value="P:cellular bud site selection"/>
    <property type="evidence" value="ECO:0007669"/>
    <property type="project" value="TreeGrafter"/>
</dbReference>
<dbReference type="PANTHER" id="PTHR28245:SF1">
    <property type="entry name" value="ARF3-INTERACTING PROTEIN 1"/>
    <property type="match status" value="1"/>
</dbReference>
<dbReference type="HOGENOM" id="CLU_247718_0_0_1"/>
<dbReference type="OrthoDB" id="66409at2759"/>
<dbReference type="InterPro" id="IPR052809">
    <property type="entry name" value="Actin_polarity_regulatory"/>
</dbReference>
<name>I2GWD1_HENB6</name>
<dbReference type="EMBL" id="HE806316">
    <property type="protein sequence ID" value="CCH58433.1"/>
    <property type="molecule type" value="Genomic_DNA"/>
</dbReference>
<organism evidence="2 3">
    <name type="scientific">Henningerozyma blattae (strain ATCC 34711 / CBS 6284 / DSM 70876 / NBRC 10599 / NRRL Y-10934 / UCD 77-7)</name>
    <name type="common">Yeast</name>
    <name type="synonym">Tetrapisispora blattae</name>
    <dbReference type="NCBI Taxonomy" id="1071380"/>
    <lineage>
        <taxon>Eukaryota</taxon>
        <taxon>Fungi</taxon>
        <taxon>Dikarya</taxon>
        <taxon>Ascomycota</taxon>
        <taxon>Saccharomycotina</taxon>
        <taxon>Saccharomycetes</taxon>
        <taxon>Saccharomycetales</taxon>
        <taxon>Saccharomycetaceae</taxon>
        <taxon>Henningerozyma</taxon>
    </lineage>
</organism>
<feature type="compositionally biased region" description="Polar residues" evidence="1">
    <location>
        <begin position="796"/>
        <end position="816"/>
    </location>
</feature>
<feature type="region of interest" description="Disordered" evidence="1">
    <location>
        <begin position="651"/>
        <end position="697"/>
    </location>
</feature>
<feature type="region of interest" description="Disordered" evidence="1">
    <location>
        <begin position="549"/>
        <end position="574"/>
    </location>
</feature>
<sequence>MSPTTSTNINKKLIAVNNRNINGVLSATFDNTKGPIVTGQFTDIKDFSIPSSVVPFPNLGKSIASNTTTSTSNSIFNLNAISNLSNNITKSKPDKINLAYLLIPENIERHLGTLDFTNTNLYWNVIDKKFNFLPLSSYTTNYINYFIFNVVIAVTDPKNRRGTTINSIAILTTYNNPSIWKQILTYIRPFIDYKDSNSINSSLEKCFNFINSLNLSDLFNYFNDIHLQSILCSFTTINELQLKQFPLAYSNPIYTTEKDKIIYHLDHDEIDPKIKEFIKDDTLPLVFNFMDSITIGKDIKLDSTLLNFYKKFMIQFYPNLNLNKISFFIYSNSNLKNLLFQYLMAFKYFLSFFTRQKFQYYNNIMIPFLDISMIDCYESYLKNFHNPNLNSFSSSSAPNSMNNNGNLSREHNNNPNYYLFSIVGVSNPIFKEQKQLWNFFYDIDKDDFIFNKSSQLNSYSIITPPLQQLQVQSQYENFAPKNISNTPRRYSNQTADFNSNLNSTTINRSSRSASTSSILNRHNISKEHALNANIRGSGSKPAIVITSPTENSKLQDSATNESKHNTSDLNSSEISNSEDLGIEETMGSRIDEMGGIISNEARMGTFETNRGFAKTRETNIREIKLSETNIQDIKSVDTHIIEFKEMEPPKICELNNTNSRSTNTSSKNSEPTNSSTTTTHHDPNFEESDLEDLSSVDSDTNYSAFEDARSKNSLYQDVQYRDDGKTLNIGRRRTKGSPTRSIRRNSNGHRPESVYSMSEYTDAKELPEVFKLKIPNIRDLESIDSVAEYSDKEVSQDLTGNETNSTELKSTDSTTADLGPKEIPDTIALESESLGTLTYHVGEPIEIGSDDSFSDGLGSCDINFEDAKSRNSARQDIMFNSPDKFTPVLLTPNRKQSISPKQNSTPRKLDTALKANENNELRDNNMDMIESKISTLFSPKKKILQSKDVQQQLNITPKKPILSKTTNNNGKGTHSNTQRHANNNLQSPSFNTVATETSGSPVSANSVFSSDRRNSSFRKFFIDSMVDSNVLGKLISLGPGVKTTLFFRIVNLLSILESDTLRWVEIRMRAEGKRKFTHEILMKEYSNIKNLMPSGTLSYSNDFDNLTILNIFKKINIIQLCYTLNSIKDRNETKLEVLIKDRIFQFNIGTVLKDYNHNFKDIFYFEEFFNIESLQILKCFILLTRQCDKLFNNLRKLKLDKKYKNINFLKKIKSQLLMIKFILQKLLKISSTSRANLIKFVDILLCFPLLPNFLRFDLKRFDFNHFDFKDFLDLSPLDKTLEEKYNSFHVTATPPSADTRKAIHINHAINNVHSKWMIFVKLSKMKALTTLEFLLLLSSKVQDVKGSILLFHIDKKDASVPSPADDDIAQVQFRRSSKSTSVGHNVDQSKHKKSELERLPTQSSIHSATWDSLSPDIVYDPLMKDIKKHPLLLDAKKHLKLSDEFIKRNISNTKFENTVLTDANNFKGSVNLTNDIIEIKKMVVLLFFLIEKYSLGDIVIRKYMHNATKMVYDYMKNGNEP</sequence>
<feature type="region of interest" description="Disordered" evidence="1">
    <location>
        <begin position="951"/>
        <end position="1009"/>
    </location>
</feature>